<keyword evidence="1" id="KW-0472">Membrane</keyword>
<sequence>MMPYPKKNPNTVLMRGQEKTTTALRNNLCVQRNLLQFVLKFLLLLLHLFFQSLDLLLLKKLRISRLGVVDTTLCLVLALPAS</sequence>
<dbReference type="AlphaFoldDB" id="A0A3M7MC94"/>
<dbReference type="EMBL" id="KE747829">
    <property type="protein sequence ID" value="RMZ72082.1"/>
    <property type="molecule type" value="Genomic_DNA"/>
</dbReference>
<proteinExistence type="predicted"/>
<accession>A0A3M7MC94</accession>
<name>A0A3M7MC94_9PLEO</name>
<evidence type="ECO:0000256" key="1">
    <source>
        <dbReference type="SAM" id="Phobius"/>
    </source>
</evidence>
<evidence type="ECO:0000313" key="3">
    <source>
        <dbReference type="Proteomes" id="UP000265663"/>
    </source>
</evidence>
<keyword evidence="3" id="KW-1185">Reference proteome</keyword>
<organism evidence="2 3">
    <name type="scientific">Pyrenophora seminiperda CCB06</name>
    <dbReference type="NCBI Taxonomy" id="1302712"/>
    <lineage>
        <taxon>Eukaryota</taxon>
        <taxon>Fungi</taxon>
        <taxon>Dikarya</taxon>
        <taxon>Ascomycota</taxon>
        <taxon>Pezizomycotina</taxon>
        <taxon>Dothideomycetes</taxon>
        <taxon>Pleosporomycetidae</taxon>
        <taxon>Pleosporales</taxon>
        <taxon>Pleosporineae</taxon>
        <taxon>Pleosporaceae</taxon>
        <taxon>Pyrenophora</taxon>
    </lineage>
</organism>
<evidence type="ECO:0000313" key="2">
    <source>
        <dbReference type="EMBL" id="RMZ72082.1"/>
    </source>
</evidence>
<keyword evidence="1" id="KW-1133">Transmembrane helix</keyword>
<gene>
    <name evidence="2" type="ORF">GMOD_00007076</name>
</gene>
<keyword evidence="1" id="KW-0812">Transmembrane</keyword>
<reference evidence="2 3" key="1">
    <citation type="journal article" date="2014" name="PLoS ONE">
        <title>De novo Genome Assembly of the Fungal Plant Pathogen Pyrenophora semeniperda.</title>
        <authorList>
            <person name="Soliai M.M."/>
            <person name="Meyer S.E."/>
            <person name="Udall J.A."/>
            <person name="Elzinga D.E."/>
            <person name="Hermansen R.A."/>
            <person name="Bodily P.M."/>
            <person name="Hart A.A."/>
            <person name="Coleman C.E."/>
        </authorList>
    </citation>
    <scope>NUCLEOTIDE SEQUENCE [LARGE SCALE GENOMIC DNA]</scope>
    <source>
        <strain evidence="2 3">CCB06</strain>
        <tissue evidence="2">Mycelium</tissue>
    </source>
</reference>
<feature type="transmembrane region" description="Helical" evidence="1">
    <location>
        <begin position="34"/>
        <end position="57"/>
    </location>
</feature>
<protein>
    <submittedName>
        <fullName evidence="2">Uncharacterized protein</fullName>
    </submittedName>
</protein>
<dbReference type="Proteomes" id="UP000265663">
    <property type="component" value="Unassembled WGS sequence"/>
</dbReference>